<feature type="domain" description="DUF5000" evidence="1">
    <location>
        <begin position="267"/>
        <end position="402"/>
    </location>
</feature>
<dbReference type="InterPro" id="IPR013783">
    <property type="entry name" value="Ig-like_fold"/>
</dbReference>
<evidence type="ECO:0000313" key="2">
    <source>
        <dbReference type="EMBL" id="MCH5599132.1"/>
    </source>
</evidence>
<protein>
    <recommendedName>
        <fullName evidence="1">DUF5000 domain-containing protein</fullName>
    </recommendedName>
</protein>
<evidence type="ECO:0000313" key="3">
    <source>
        <dbReference type="Proteomes" id="UP001202248"/>
    </source>
</evidence>
<gene>
    <name evidence="2" type="ORF">MKP09_15060</name>
</gene>
<dbReference type="RefSeq" id="WP_240830809.1">
    <property type="nucleotide sequence ID" value="NZ_JAKWBL010000003.1"/>
</dbReference>
<dbReference type="Pfam" id="PF16391">
    <property type="entry name" value="DUF5000"/>
    <property type="match status" value="1"/>
</dbReference>
<dbReference type="InterPro" id="IPR032164">
    <property type="entry name" value="DUF5000"/>
</dbReference>
<sequence>MKYKNYIKISVLLIIVVFSCKRYDNDYLKYFDGKESVYPGLVKNLSYRAGNLRTVLTWNPSPDPSVIKYVVTWNNGQDSIVTQANSHNYEDTVSVIVPNLSEYVYSFVVRSYDDKGNRSIGQEINNVRVYGNVYRNTLLNRNINTTNPYVYGDDGTLTLNFAKADSSNISTIITYTNTSDAPEEKILLRDEEMVTISNYKAGTPINYRSSYKPEGNAIDTFKTISPDNFPTIYRYVIADKSKFSTLSLYGDGQAWDGSYQTSLSQIWDGATSPQGWQDCFHSNDAKTLPYPLSFDMGVTYNHLSHVEMIGRDCCHNPTEYEIWGSNTQAVPNLEGNDPNWRTQMMASGWTMLQSVNRADDGKAPLKSVLIENPPAVRYIRILIKKVASGESKYSNLTQVTFWNRE</sequence>
<reference evidence="2 3" key="1">
    <citation type="submission" date="2022-02" db="EMBL/GenBank/DDBJ databases">
        <authorList>
            <person name="Min J."/>
        </authorList>
    </citation>
    <scope>NUCLEOTIDE SEQUENCE [LARGE SCALE GENOMIC DNA]</scope>
    <source>
        <strain evidence="2 3">GR10-1</strain>
    </source>
</reference>
<proteinExistence type="predicted"/>
<comment type="caution">
    <text evidence="2">The sequence shown here is derived from an EMBL/GenBank/DDBJ whole genome shotgun (WGS) entry which is preliminary data.</text>
</comment>
<dbReference type="EMBL" id="JAKWBL010000003">
    <property type="protein sequence ID" value="MCH5599132.1"/>
    <property type="molecule type" value="Genomic_DNA"/>
</dbReference>
<accession>A0ABS9SLB7</accession>
<dbReference type="Gene3D" id="2.60.40.10">
    <property type="entry name" value="Immunoglobulins"/>
    <property type="match status" value="1"/>
</dbReference>
<dbReference type="Pfam" id="PF16389">
    <property type="entry name" value="DUF4998"/>
    <property type="match status" value="1"/>
</dbReference>
<dbReference type="SUPFAM" id="SSF49265">
    <property type="entry name" value="Fibronectin type III"/>
    <property type="match status" value="1"/>
</dbReference>
<dbReference type="PROSITE" id="PS51257">
    <property type="entry name" value="PROKAR_LIPOPROTEIN"/>
    <property type="match status" value="1"/>
</dbReference>
<keyword evidence="3" id="KW-1185">Reference proteome</keyword>
<dbReference type="Proteomes" id="UP001202248">
    <property type="component" value="Unassembled WGS sequence"/>
</dbReference>
<evidence type="ECO:0000259" key="1">
    <source>
        <dbReference type="Pfam" id="PF16391"/>
    </source>
</evidence>
<name>A0ABS9SLB7_9BACT</name>
<dbReference type="InterPro" id="IPR036116">
    <property type="entry name" value="FN3_sf"/>
</dbReference>
<organism evidence="2 3">
    <name type="scientific">Niabella ginsengisoli</name>
    <dbReference type="NCBI Taxonomy" id="522298"/>
    <lineage>
        <taxon>Bacteria</taxon>
        <taxon>Pseudomonadati</taxon>
        <taxon>Bacteroidota</taxon>
        <taxon>Chitinophagia</taxon>
        <taxon>Chitinophagales</taxon>
        <taxon>Chitinophagaceae</taxon>
        <taxon>Niabella</taxon>
    </lineage>
</organism>